<evidence type="ECO:0008006" key="9">
    <source>
        <dbReference type="Google" id="ProtNLM"/>
    </source>
</evidence>
<feature type="compositionally biased region" description="Low complexity" evidence="4">
    <location>
        <begin position="839"/>
        <end position="853"/>
    </location>
</feature>
<dbReference type="PANTHER" id="PTHR48287:SF1">
    <property type="entry name" value="ARM REPEAT SUPERFAMILY PROTEIN"/>
    <property type="match status" value="1"/>
</dbReference>
<name>A0AAN7UA22_9MYCE</name>
<feature type="compositionally biased region" description="Acidic residues" evidence="4">
    <location>
        <begin position="1114"/>
        <end position="1134"/>
    </location>
</feature>
<feature type="region of interest" description="Disordered" evidence="4">
    <location>
        <begin position="1213"/>
        <end position="1234"/>
    </location>
</feature>
<evidence type="ECO:0000256" key="4">
    <source>
        <dbReference type="SAM" id="MobiDB-lite"/>
    </source>
</evidence>
<feature type="compositionally biased region" description="Basic and acidic residues" evidence="4">
    <location>
        <begin position="1367"/>
        <end position="1378"/>
    </location>
</feature>
<proteinExistence type="inferred from homology"/>
<dbReference type="InterPro" id="IPR057860">
    <property type="entry name" value="HEAT_RRP12_N"/>
</dbReference>
<feature type="region of interest" description="Disordered" evidence="4">
    <location>
        <begin position="1258"/>
        <end position="1333"/>
    </location>
</feature>
<dbReference type="Proteomes" id="UP001344447">
    <property type="component" value="Unassembled WGS sequence"/>
</dbReference>
<feature type="compositionally biased region" description="Low complexity" evidence="4">
    <location>
        <begin position="690"/>
        <end position="699"/>
    </location>
</feature>
<feature type="region of interest" description="Disordered" evidence="4">
    <location>
        <begin position="1392"/>
        <end position="1412"/>
    </location>
</feature>
<keyword evidence="3" id="KW-0539">Nucleus</keyword>
<evidence type="ECO:0000259" key="6">
    <source>
        <dbReference type="Pfam" id="PF25772"/>
    </source>
</evidence>
<feature type="compositionally biased region" description="Polar residues" evidence="4">
    <location>
        <begin position="1294"/>
        <end position="1303"/>
    </location>
</feature>
<comment type="caution">
    <text evidence="7">The sequence shown here is derived from an EMBL/GenBank/DDBJ whole genome shotgun (WGS) entry which is preliminary data.</text>
</comment>
<dbReference type="InterPro" id="IPR016024">
    <property type="entry name" value="ARM-type_fold"/>
</dbReference>
<evidence type="ECO:0000259" key="5">
    <source>
        <dbReference type="Pfam" id="PF08161"/>
    </source>
</evidence>
<evidence type="ECO:0000256" key="1">
    <source>
        <dbReference type="ARBA" id="ARBA00004123"/>
    </source>
</evidence>
<dbReference type="SUPFAM" id="SSF48371">
    <property type="entry name" value="ARM repeat"/>
    <property type="match status" value="2"/>
</dbReference>
<protein>
    <recommendedName>
        <fullName evidence="9">Ribosomal RNA-processing protein 12-like conserved domain-containing protein</fullName>
    </recommendedName>
</protein>
<gene>
    <name evidence="7" type="ORF">RB653_005718</name>
</gene>
<feature type="domain" description="RRP12 N-terminal HEAT" evidence="6">
    <location>
        <begin position="15"/>
        <end position="267"/>
    </location>
</feature>
<dbReference type="InterPro" id="IPR012978">
    <property type="entry name" value="HEAT_RRP12"/>
</dbReference>
<feature type="domain" description="RRP12 HEAT" evidence="5">
    <location>
        <begin position="337"/>
        <end position="639"/>
    </location>
</feature>
<feature type="compositionally biased region" description="Basic and acidic residues" evidence="4">
    <location>
        <begin position="1284"/>
        <end position="1293"/>
    </location>
</feature>
<comment type="similarity">
    <text evidence="2">Belongs to the RRP12 family.</text>
</comment>
<dbReference type="InterPro" id="IPR011989">
    <property type="entry name" value="ARM-like"/>
</dbReference>
<feature type="region of interest" description="Disordered" evidence="4">
    <location>
        <begin position="1351"/>
        <end position="1379"/>
    </location>
</feature>
<feature type="region of interest" description="Disordered" evidence="4">
    <location>
        <begin position="829"/>
        <end position="853"/>
    </location>
</feature>
<feature type="region of interest" description="Disordered" evidence="4">
    <location>
        <begin position="688"/>
        <end position="714"/>
    </location>
</feature>
<sequence>MSKTISELFPSLRENSSSETNKRLYAVLIAVTDLIRFNKAPINATSYFAIILKNISENKHKENQTHDLLKLFSLILPQVSIPIIKSHSVNIILQMVNVLEKYVTSETALNSNLSNDEQSLVKSSTYILGYVLVLAESNQWSTPEYLRGYSYILKLSVNNQQSKIRQKAAEQVILVLNSIGAIQTGAKGGGVHKHLANVTSQFSHEIFSNVTHETMGTAFYALNIVTEALCLLSPSLISLLLEDIIKLTSLSNSSLTIACYKAIGSLFFKTNPLIGSHIQQLIEVLFQHPPSGIDYKSTVSYTELLTQSYLYFAKLEPKLCNQHIQKYFSILMNNFGSDKAEITNCTMNGFKSVIYECVNADVIQQGIYSFQQGSGKVNRELSPLESIISTIESGLRLTFKSSWDLVLIVICALFEQLGPNSFPIMNNTLIGLDQLYHSPEFHFQTHCRQVFVQVLSSIGPKNFLSILPLNLDSHPNDKIKINRNWLLPLMRDNIKYTQLSFFIEYFYPMALAMKERGKQVEMDGRLVEAKNLEILYSQVWDLLPGFLNHPLDSDVSFKVIARNLGVALSDEPGLRIVICAALTQMVNKLKDTQITKPPVYIPLRKQYHLVTQERATQLLKSVSVFSKNYLPILFNIFPTSNQDQRYYILNAIEAFVSITDPANLNTIFNSLITKLVEALTLEGIEKKQNSSSSSSSSTSAVMDTNNTSNQEPKEKTKKYYLTDLTIGFVKHLDEENIKVLYKIIKPQLKCSDPGLQKRSYKILVKICEYHESFILQNLTKIKALLVSNLMQSPSTVKKTRLKCLKEIIVSLTKSSYNKHLLSEEELEQAAVTENEKQTEATTTTTNSTNKTTNKPKVKVNIGWTQLKTKFIPSLIPEIILCTKETNVKCREIANELVIEIGKVMCLISAKLSQQKRGVSMEETITIAHNEAVQEYLQLMMAGLASITPHMVSASIVSIARVIHEFYRDISEEFVGQLVTTVLVLLASPHREIVKAVFGLVRVVIATFKDTKSIESQLEVLINGLAKWGGIDKNYFRTIVQILLERLIKRFGFDKIYQLVPEDFKKVVTNIRKKNEKKEKAKELLRNGGGGNSEGMEETDDTKSQKSKKNKKSNDDDEQMLGSDEEGSDRDHSEDDADIEEFLFNVKPKKGKKDTKDNFLIKEGEDPIDFLDRNAFSHLSAKAAADIVAKQIFAKAAKNGGKIQNPFQLDEDGRMIIESSESEDEGKRKRDRKKSFLDQVFEENEEAYERKAGYHVTKAKGLKNKFKQDNHDNSDYSDDDDVDDNLSRYNDDLKSNFTRRTNAKSIRGAKSVMGGGGGAKSVKSTRTTKPNEGRIETATLRYNRVRGVDHLVNYQDRDNKSTKTVAKTKGDNRKRDQKFEPYSYIKLDPRALNKRKGAKPTTFTNIKKKGGRK</sequence>
<dbReference type="PANTHER" id="PTHR48287">
    <property type="entry name" value="ARM REPEAT SUPERFAMILY PROTEIN"/>
    <property type="match status" value="1"/>
</dbReference>
<accession>A0AAN7UA22</accession>
<dbReference type="Pfam" id="PF25772">
    <property type="entry name" value="HEAT_RRP12_N"/>
    <property type="match status" value="1"/>
</dbReference>
<evidence type="ECO:0000313" key="8">
    <source>
        <dbReference type="Proteomes" id="UP001344447"/>
    </source>
</evidence>
<keyword evidence="8" id="KW-1185">Reference proteome</keyword>
<comment type="subcellular location">
    <subcellularLocation>
        <location evidence="1">Nucleus</location>
    </subcellularLocation>
</comment>
<dbReference type="InterPro" id="IPR052087">
    <property type="entry name" value="RRP12"/>
</dbReference>
<evidence type="ECO:0000313" key="7">
    <source>
        <dbReference type="EMBL" id="KAK5584111.1"/>
    </source>
</evidence>
<feature type="region of interest" description="Disordered" evidence="4">
    <location>
        <begin position="1077"/>
        <end position="1134"/>
    </location>
</feature>
<organism evidence="7 8">
    <name type="scientific">Dictyostelium firmibasis</name>
    <dbReference type="NCBI Taxonomy" id="79012"/>
    <lineage>
        <taxon>Eukaryota</taxon>
        <taxon>Amoebozoa</taxon>
        <taxon>Evosea</taxon>
        <taxon>Eumycetozoa</taxon>
        <taxon>Dictyostelia</taxon>
        <taxon>Dictyosteliales</taxon>
        <taxon>Dictyosteliaceae</taxon>
        <taxon>Dictyostelium</taxon>
    </lineage>
</organism>
<dbReference type="GO" id="GO:0005634">
    <property type="term" value="C:nucleus"/>
    <property type="evidence" value="ECO:0007669"/>
    <property type="project" value="UniProtKB-SubCell"/>
</dbReference>
<feature type="compositionally biased region" description="Acidic residues" evidence="4">
    <location>
        <begin position="1274"/>
        <end position="1283"/>
    </location>
</feature>
<dbReference type="Gene3D" id="1.25.10.10">
    <property type="entry name" value="Leucine-rich Repeat Variant"/>
    <property type="match status" value="1"/>
</dbReference>
<evidence type="ECO:0000256" key="2">
    <source>
        <dbReference type="ARBA" id="ARBA00007690"/>
    </source>
</evidence>
<evidence type="ECO:0000256" key="3">
    <source>
        <dbReference type="ARBA" id="ARBA00023242"/>
    </source>
</evidence>
<reference evidence="7 8" key="1">
    <citation type="submission" date="2023-11" db="EMBL/GenBank/DDBJ databases">
        <title>Dfirmibasis_genome.</title>
        <authorList>
            <person name="Edelbroek B."/>
            <person name="Kjellin J."/>
            <person name="Jerlstrom-Hultqvist J."/>
            <person name="Soderbom F."/>
        </authorList>
    </citation>
    <scope>NUCLEOTIDE SEQUENCE [LARGE SCALE GENOMIC DNA]</scope>
    <source>
        <strain evidence="7 8">TNS-C-14</strain>
    </source>
</reference>
<feature type="compositionally biased region" description="Polar residues" evidence="4">
    <location>
        <begin position="700"/>
        <end position="710"/>
    </location>
</feature>
<dbReference type="EMBL" id="JAVFKY010000001">
    <property type="protein sequence ID" value="KAK5584111.1"/>
    <property type="molecule type" value="Genomic_DNA"/>
</dbReference>
<dbReference type="Pfam" id="PF08161">
    <property type="entry name" value="RRP12_HEAT"/>
    <property type="match status" value="1"/>
</dbReference>